<dbReference type="eggNOG" id="KOG0751">
    <property type="taxonomic scope" value="Eukaryota"/>
</dbReference>
<gene>
    <name evidence="13" type="ORF">H696_02979</name>
</gene>
<evidence type="ECO:0008006" key="15">
    <source>
        <dbReference type="Google" id="ProtNLM"/>
    </source>
</evidence>
<evidence type="ECO:0000256" key="6">
    <source>
        <dbReference type="ARBA" id="ARBA00022792"/>
    </source>
</evidence>
<dbReference type="SUPFAM" id="SSF103506">
    <property type="entry name" value="Mitochondrial carrier"/>
    <property type="match status" value="1"/>
</dbReference>
<keyword evidence="14" id="KW-1185">Reference proteome</keyword>
<dbReference type="InterPro" id="IPR018108">
    <property type="entry name" value="MCP_transmembrane"/>
</dbReference>
<keyword evidence="9 10" id="KW-0472">Membrane</keyword>
<comment type="subcellular location">
    <subcellularLocation>
        <location evidence="1">Mitochondrion inner membrane</location>
        <topology evidence="1">Multi-pass membrane protein</topology>
    </subcellularLocation>
</comment>
<feature type="repeat" description="Solcar" evidence="10">
    <location>
        <begin position="31"/>
        <end position="116"/>
    </location>
</feature>
<feature type="repeat" description="Solcar" evidence="10">
    <location>
        <begin position="248"/>
        <end position="334"/>
    </location>
</feature>
<protein>
    <recommendedName>
        <fullName evidence="15">MC family mitochondrial carrier protein</fullName>
    </recommendedName>
</protein>
<feature type="transmembrane region" description="Helical" evidence="12">
    <location>
        <begin position="310"/>
        <end position="331"/>
    </location>
</feature>
<evidence type="ECO:0000256" key="12">
    <source>
        <dbReference type="SAM" id="Phobius"/>
    </source>
</evidence>
<dbReference type="GO" id="GO:0005743">
    <property type="term" value="C:mitochondrial inner membrane"/>
    <property type="evidence" value="ECO:0007669"/>
    <property type="project" value="UniProtKB-SubCell"/>
</dbReference>
<dbReference type="PROSITE" id="PS50920">
    <property type="entry name" value="SOLCAR"/>
    <property type="match status" value="3"/>
</dbReference>
<dbReference type="Proteomes" id="UP000030693">
    <property type="component" value="Unassembled WGS sequence"/>
</dbReference>
<dbReference type="GeneID" id="20527704"/>
<evidence type="ECO:0000256" key="3">
    <source>
        <dbReference type="ARBA" id="ARBA00022448"/>
    </source>
</evidence>
<evidence type="ECO:0000256" key="2">
    <source>
        <dbReference type="ARBA" id="ARBA00006375"/>
    </source>
</evidence>
<proteinExistence type="inferred from homology"/>
<dbReference type="GO" id="GO:0015183">
    <property type="term" value="F:L-aspartate transmembrane transporter activity"/>
    <property type="evidence" value="ECO:0007669"/>
    <property type="project" value="TreeGrafter"/>
</dbReference>
<keyword evidence="4 10" id="KW-0812">Transmembrane</keyword>
<dbReference type="PANTHER" id="PTHR45678:SF5">
    <property type="entry name" value="AT03939P-RELATED"/>
    <property type="match status" value="1"/>
</dbReference>
<organism evidence="13">
    <name type="scientific">Fonticula alba</name>
    <name type="common">Slime mold</name>
    <dbReference type="NCBI Taxonomy" id="691883"/>
    <lineage>
        <taxon>Eukaryota</taxon>
        <taxon>Rotosphaerida</taxon>
        <taxon>Fonticulaceae</taxon>
        <taxon>Fonticula</taxon>
    </lineage>
</organism>
<dbReference type="Gene3D" id="1.50.40.10">
    <property type="entry name" value="Mitochondrial carrier domain"/>
    <property type="match status" value="1"/>
</dbReference>
<evidence type="ECO:0000256" key="8">
    <source>
        <dbReference type="ARBA" id="ARBA00023128"/>
    </source>
</evidence>
<dbReference type="GO" id="GO:0005313">
    <property type="term" value="F:L-glutamate transmembrane transporter activity"/>
    <property type="evidence" value="ECO:0007669"/>
    <property type="project" value="TreeGrafter"/>
</dbReference>
<keyword evidence="8" id="KW-0496">Mitochondrion</keyword>
<dbReference type="PANTHER" id="PTHR45678">
    <property type="entry name" value="MITOCHONDRIAL 2-OXODICARBOXYLATE CARRIER 1-RELATED"/>
    <property type="match status" value="1"/>
</dbReference>
<name>A0A058ZB18_FONAL</name>
<feature type="transmembrane region" description="Helical" evidence="12">
    <location>
        <begin position="248"/>
        <end position="268"/>
    </location>
</feature>
<evidence type="ECO:0000313" key="13">
    <source>
        <dbReference type="EMBL" id="KCV70622.1"/>
    </source>
</evidence>
<comment type="similarity">
    <text evidence="2 11">Belongs to the mitochondrial carrier (TC 2.A.29) family.</text>
</comment>
<evidence type="ECO:0000256" key="10">
    <source>
        <dbReference type="PROSITE-ProRule" id="PRU00282"/>
    </source>
</evidence>
<dbReference type="InterPro" id="IPR002067">
    <property type="entry name" value="MCP"/>
</dbReference>
<evidence type="ECO:0000313" key="14">
    <source>
        <dbReference type="Proteomes" id="UP000030693"/>
    </source>
</evidence>
<sequence>MSSVSAPSSVPTPTSVGLSATPEFMAMVAPANFVKNLACGGTAGMVGALATFPIDTAKTRMQADGGRMYRNIPDALVKIARQTGLRSLYRGLPVQLIGIIPEKALKLSVNDSARYFLRNRENNTIHWSREMIAGATAGFCQVVITSPMEMFKIRLQMSAAAAESGAAPRTSAVNIIRDTIRQGGVFRGAGATLLRDVTFSLLYFPMFANLKGWIAGRDANHPVWSTMLRDPGPAPAGHTGPRDINSRVNFFGTFMAGLISGSAAGWLVTPADVIKTRLQAAGGVEKWKNIRTCAKMTLAQEGPTAFFKGATARVFLVGPLFGVVLMTYEVLPRLLGL</sequence>
<dbReference type="InterPro" id="IPR051028">
    <property type="entry name" value="Mito_Solute_Carrier"/>
</dbReference>
<dbReference type="InterPro" id="IPR023395">
    <property type="entry name" value="MCP_dom_sf"/>
</dbReference>
<evidence type="ECO:0000256" key="11">
    <source>
        <dbReference type="RuleBase" id="RU000488"/>
    </source>
</evidence>
<dbReference type="RefSeq" id="XP_009495138.1">
    <property type="nucleotide sequence ID" value="XM_009496863.1"/>
</dbReference>
<dbReference type="EMBL" id="KB932204">
    <property type="protein sequence ID" value="KCV70622.1"/>
    <property type="molecule type" value="Genomic_DNA"/>
</dbReference>
<evidence type="ECO:0000256" key="4">
    <source>
        <dbReference type="ARBA" id="ARBA00022692"/>
    </source>
</evidence>
<dbReference type="Pfam" id="PF00153">
    <property type="entry name" value="Mito_carr"/>
    <property type="match status" value="3"/>
</dbReference>
<keyword evidence="7 12" id="KW-1133">Transmembrane helix</keyword>
<keyword evidence="6" id="KW-0999">Mitochondrion inner membrane</keyword>
<dbReference type="GO" id="GO:0043490">
    <property type="term" value="P:malate-aspartate shuttle"/>
    <property type="evidence" value="ECO:0007669"/>
    <property type="project" value="TreeGrafter"/>
</dbReference>
<feature type="repeat" description="Solcar" evidence="10">
    <location>
        <begin position="125"/>
        <end position="213"/>
    </location>
</feature>
<keyword evidence="3 11" id="KW-0813">Transport</keyword>
<keyword evidence="5" id="KW-0677">Repeat</keyword>
<accession>A0A058ZB18</accession>
<dbReference type="STRING" id="691883.A0A058ZB18"/>
<dbReference type="OMA" id="YNVGPVV"/>
<dbReference type="AlphaFoldDB" id="A0A058ZB18"/>
<evidence type="ECO:0000256" key="5">
    <source>
        <dbReference type="ARBA" id="ARBA00022737"/>
    </source>
</evidence>
<evidence type="ECO:0000256" key="9">
    <source>
        <dbReference type="ARBA" id="ARBA00023136"/>
    </source>
</evidence>
<evidence type="ECO:0000256" key="1">
    <source>
        <dbReference type="ARBA" id="ARBA00004448"/>
    </source>
</evidence>
<dbReference type="OrthoDB" id="2161at2759"/>
<reference evidence="13" key="1">
    <citation type="submission" date="2013-04" db="EMBL/GenBank/DDBJ databases">
        <title>The Genome Sequence of Fonticula alba ATCC 38817.</title>
        <authorList>
            <consortium name="The Broad Institute Genomics Platform"/>
            <person name="Russ C."/>
            <person name="Cuomo C."/>
            <person name="Burger G."/>
            <person name="Gray M.W."/>
            <person name="Holland P.W.H."/>
            <person name="King N."/>
            <person name="Lang F.B.F."/>
            <person name="Roger A.J."/>
            <person name="Ruiz-Trillo I."/>
            <person name="Brown M."/>
            <person name="Walker B."/>
            <person name="Young S."/>
            <person name="Zeng Q."/>
            <person name="Gargeya S."/>
            <person name="Fitzgerald M."/>
            <person name="Haas B."/>
            <person name="Abouelleil A."/>
            <person name="Allen A.W."/>
            <person name="Alvarado L."/>
            <person name="Arachchi H.M."/>
            <person name="Berlin A.M."/>
            <person name="Chapman S.B."/>
            <person name="Gainer-Dewar J."/>
            <person name="Goldberg J."/>
            <person name="Griggs A."/>
            <person name="Gujja S."/>
            <person name="Hansen M."/>
            <person name="Howarth C."/>
            <person name="Imamovic A."/>
            <person name="Ireland A."/>
            <person name="Larimer J."/>
            <person name="McCowan C."/>
            <person name="Murphy C."/>
            <person name="Pearson M."/>
            <person name="Poon T.W."/>
            <person name="Priest M."/>
            <person name="Roberts A."/>
            <person name="Saif S."/>
            <person name="Shea T."/>
            <person name="Sisk P."/>
            <person name="Sykes S."/>
            <person name="Wortman J."/>
            <person name="Nusbaum C."/>
            <person name="Birren B."/>
        </authorList>
    </citation>
    <scope>NUCLEOTIDE SEQUENCE [LARGE SCALE GENOMIC DNA]</scope>
    <source>
        <strain evidence="13">ATCC 38817</strain>
    </source>
</reference>
<evidence type="ECO:0000256" key="7">
    <source>
        <dbReference type="ARBA" id="ARBA00022989"/>
    </source>
</evidence>
<dbReference type="PRINTS" id="PR00926">
    <property type="entry name" value="MITOCARRIER"/>
</dbReference>